<evidence type="ECO:0000313" key="1">
    <source>
        <dbReference type="EMBL" id="KAI3752726.1"/>
    </source>
</evidence>
<evidence type="ECO:0000313" key="2">
    <source>
        <dbReference type="Proteomes" id="UP001055811"/>
    </source>
</evidence>
<protein>
    <submittedName>
        <fullName evidence="1">Uncharacterized protein</fullName>
    </submittedName>
</protein>
<dbReference type="Proteomes" id="UP001055811">
    <property type="component" value="Linkage Group LG04"/>
</dbReference>
<dbReference type="EMBL" id="CM042012">
    <property type="protein sequence ID" value="KAI3752726.1"/>
    <property type="molecule type" value="Genomic_DNA"/>
</dbReference>
<proteinExistence type="predicted"/>
<comment type="caution">
    <text evidence="1">The sequence shown here is derived from an EMBL/GenBank/DDBJ whole genome shotgun (WGS) entry which is preliminary data.</text>
</comment>
<reference evidence="2" key="1">
    <citation type="journal article" date="2022" name="Mol. Ecol. Resour.">
        <title>The genomes of chicory, endive, great burdock and yacon provide insights into Asteraceae palaeo-polyploidization history and plant inulin production.</title>
        <authorList>
            <person name="Fan W."/>
            <person name="Wang S."/>
            <person name="Wang H."/>
            <person name="Wang A."/>
            <person name="Jiang F."/>
            <person name="Liu H."/>
            <person name="Zhao H."/>
            <person name="Xu D."/>
            <person name="Zhang Y."/>
        </authorList>
    </citation>
    <scope>NUCLEOTIDE SEQUENCE [LARGE SCALE GENOMIC DNA]</scope>
    <source>
        <strain evidence="2">cv. Punajuju</strain>
    </source>
</reference>
<gene>
    <name evidence="1" type="ORF">L2E82_24762</name>
</gene>
<sequence>MVPYLIPTFTPFDKSNCSLQRVQIHLPLCVPLRQTHAIPSFLPHLLSLHPSPCANKIHRNRFIFFHHLSASIGHLKVRKYRFQIIGD</sequence>
<organism evidence="1 2">
    <name type="scientific">Cichorium intybus</name>
    <name type="common">Chicory</name>
    <dbReference type="NCBI Taxonomy" id="13427"/>
    <lineage>
        <taxon>Eukaryota</taxon>
        <taxon>Viridiplantae</taxon>
        <taxon>Streptophyta</taxon>
        <taxon>Embryophyta</taxon>
        <taxon>Tracheophyta</taxon>
        <taxon>Spermatophyta</taxon>
        <taxon>Magnoliopsida</taxon>
        <taxon>eudicotyledons</taxon>
        <taxon>Gunneridae</taxon>
        <taxon>Pentapetalae</taxon>
        <taxon>asterids</taxon>
        <taxon>campanulids</taxon>
        <taxon>Asterales</taxon>
        <taxon>Asteraceae</taxon>
        <taxon>Cichorioideae</taxon>
        <taxon>Cichorieae</taxon>
        <taxon>Cichoriinae</taxon>
        <taxon>Cichorium</taxon>
    </lineage>
</organism>
<accession>A0ACB9E2R7</accession>
<keyword evidence="2" id="KW-1185">Reference proteome</keyword>
<name>A0ACB9E2R7_CICIN</name>
<reference evidence="1 2" key="2">
    <citation type="journal article" date="2022" name="Mol. Ecol. Resour.">
        <title>The genomes of chicory, endive, great burdock and yacon provide insights into Asteraceae paleo-polyploidization history and plant inulin production.</title>
        <authorList>
            <person name="Fan W."/>
            <person name="Wang S."/>
            <person name="Wang H."/>
            <person name="Wang A."/>
            <person name="Jiang F."/>
            <person name="Liu H."/>
            <person name="Zhao H."/>
            <person name="Xu D."/>
            <person name="Zhang Y."/>
        </authorList>
    </citation>
    <scope>NUCLEOTIDE SEQUENCE [LARGE SCALE GENOMIC DNA]</scope>
    <source>
        <strain evidence="2">cv. Punajuju</strain>
        <tissue evidence="1">Leaves</tissue>
    </source>
</reference>